<accession>A0A6M3MIP4</accession>
<reference evidence="2" key="1">
    <citation type="submission" date="2020-03" db="EMBL/GenBank/DDBJ databases">
        <title>The deep terrestrial virosphere.</title>
        <authorList>
            <person name="Holmfeldt K."/>
            <person name="Nilsson E."/>
            <person name="Simone D."/>
            <person name="Lopez-Fernandez M."/>
            <person name="Wu X."/>
            <person name="de Brujin I."/>
            <person name="Lundin D."/>
            <person name="Andersson A."/>
            <person name="Bertilsson S."/>
            <person name="Dopson M."/>
        </authorList>
    </citation>
    <scope>NUCLEOTIDE SEQUENCE</scope>
    <source>
        <strain evidence="1">MM171A00291</strain>
        <strain evidence="2">MM171B00223</strain>
    </source>
</reference>
<dbReference type="AlphaFoldDB" id="A0A6M3MIP4"/>
<dbReference type="EMBL" id="MT143887">
    <property type="protein sequence ID" value="QJB04652.1"/>
    <property type="molecule type" value="Genomic_DNA"/>
</dbReference>
<dbReference type="EMBL" id="MT143699">
    <property type="protein sequence ID" value="QJB00720.1"/>
    <property type="molecule type" value="Genomic_DNA"/>
</dbReference>
<evidence type="ECO:0000313" key="2">
    <source>
        <dbReference type="EMBL" id="QJB04652.1"/>
    </source>
</evidence>
<protein>
    <submittedName>
        <fullName evidence="2">Uncharacterized protein</fullName>
    </submittedName>
</protein>
<evidence type="ECO:0000313" key="1">
    <source>
        <dbReference type="EMBL" id="QJB00720.1"/>
    </source>
</evidence>
<gene>
    <name evidence="1" type="ORF">MM171A00291_0028</name>
    <name evidence="2" type="ORF">MM171B00223_0029</name>
</gene>
<organism evidence="2">
    <name type="scientific">viral metagenome</name>
    <dbReference type="NCBI Taxonomy" id="1070528"/>
    <lineage>
        <taxon>unclassified sequences</taxon>
        <taxon>metagenomes</taxon>
        <taxon>organismal metagenomes</taxon>
    </lineage>
</organism>
<name>A0A6M3MIP4_9ZZZZ</name>
<sequence length="55" mass="6459">MDENMEKVRVKIDSYDDRCAMVLALANAGYLVTVEAVRKSFCETEYHVVFEYENY</sequence>
<proteinExistence type="predicted"/>